<organism evidence="3 4">
    <name type="scientific">Paenibacillus macerans</name>
    <name type="common">Bacillus macerans</name>
    <dbReference type="NCBI Taxonomy" id="44252"/>
    <lineage>
        <taxon>Bacteria</taxon>
        <taxon>Bacillati</taxon>
        <taxon>Bacillota</taxon>
        <taxon>Bacilli</taxon>
        <taxon>Bacillales</taxon>
        <taxon>Paenibacillaceae</taxon>
        <taxon>Paenibacillus</taxon>
    </lineage>
</organism>
<keyword evidence="2" id="KW-0812">Transmembrane</keyword>
<dbReference type="HOGENOM" id="CLU_1667659_0_0_9"/>
<gene>
    <name evidence="3" type="primary">drrB</name>
    <name evidence="3" type="ORF">DJ90_229</name>
</gene>
<comment type="caution">
    <text evidence="3">The sequence shown here is derived from an EMBL/GenBank/DDBJ whole genome shotgun (WGS) entry which is preliminary data.</text>
</comment>
<feature type="transmembrane region" description="Helical" evidence="2">
    <location>
        <begin position="37"/>
        <end position="64"/>
    </location>
</feature>
<sequence>MNITQATGARKPRRSPGGLAATAPFMRRTLYHMRNNGFGFAMEAVLSPIVMLLIFAFLFGGAITGSVTEYIQYLLPGILVLTVVPMTVYSGTTSFESDQHCRPADKGTAAWHGRRVRPGVRHRRRSASDRRLRAADGLRLLKKAAAVKREAFCLPQAN</sequence>
<dbReference type="PATRIC" id="fig|44252.3.peg.4497"/>
<keyword evidence="2" id="KW-0472">Membrane</keyword>
<proteinExistence type="predicted"/>
<dbReference type="STRING" id="44252.DJ90_229"/>
<keyword evidence="4" id="KW-1185">Reference proteome</keyword>
<evidence type="ECO:0000256" key="2">
    <source>
        <dbReference type="SAM" id="Phobius"/>
    </source>
</evidence>
<accession>A0A090Z6L5</accession>
<protein>
    <submittedName>
        <fullName evidence="3">Daunorubicin/doxorubicin resistance ABC transporter permease protein drrB</fullName>
    </submittedName>
</protein>
<dbReference type="RefSeq" id="WP_240534186.1">
    <property type="nucleotide sequence ID" value="NZ_KN125580.1"/>
</dbReference>
<reference evidence="3 4" key="1">
    <citation type="submission" date="2014-04" db="EMBL/GenBank/DDBJ databases">
        <authorList>
            <person name="Bishop-Lilly K.A."/>
            <person name="Broomall S.M."/>
            <person name="Chain P.S."/>
            <person name="Chertkov O."/>
            <person name="Coyne S.R."/>
            <person name="Daligault H.E."/>
            <person name="Davenport K.W."/>
            <person name="Erkkila T."/>
            <person name="Frey K.G."/>
            <person name="Gibbons H.S."/>
            <person name="Gu W."/>
            <person name="Jaissle J."/>
            <person name="Johnson S.L."/>
            <person name="Koroleva G.I."/>
            <person name="Ladner J.T."/>
            <person name="Lo C.-C."/>
            <person name="Minogue T.D."/>
            <person name="Munk C."/>
            <person name="Palacios G.F."/>
            <person name="Redden C.L."/>
            <person name="Rosenzweig C.N."/>
            <person name="Scholz M.B."/>
            <person name="Teshima H."/>
            <person name="Xu Y."/>
        </authorList>
    </citation>
    <scope>NUCLEOTIDE SEQUENCE [LARGE SCALE GENOMIC DNA]</scope>
    <source>
        <strain evidence="3 4">8244</strain>
    </source>
</reference>
<evidence type="ECO:0000313" key="3">
    <source>
        <dbReference type="EMBL" id="KFN05830.1"/>
    </source>
</evidence>
<dbReference type="EMBL" id="JMQA01000038">
    <property type="protein sequence ID" value="KFN05830.1"/>
    <property type="molecule type" value="Genomic_DNA"/>
</dbReference>
<dbReference type="Proteomes" id="UP000029278">
    <property type="component" value="Unassembled WGS sequence"/>
</dbReference>
<name>A0A090Z6L5_PAEMA</name>
<evidence type="ECO:0000313" key="4">
    <source>
        <dbReference type="Proteomes" id="UP000029278"/>
    </source>
</evidence>
<feature type="region of interest" description="Disordered" evidence="1">
    <location>
        <begin position="1"/>
        <end position="20"/>
    </location>
</feature>
<keyword evidence="2" id="KW-1133">Transmembrane helix</keyword>
<dbReference type="AlphaFoldDB" id="A0A090Z6L5"/>
<evidence type="ECO:0000256" key="1">
    <source>
        <dbReference type="SAM" id="MobiDB-lite"/>
    </source>
</evidence>
<feature type="transmembrane region" description="Helical" evidence="2">
    <location>
        <begin position="70"/>
        <end position="89"/>
    </location>
</feature>